<dbReference type="PANTHER" id="PTHR11699">
    <property type="entry name" value="ALDEHYDE DEHYDROGENASE-RELATED"/>
    <property type="match status" value="1"/>
</dbReference>
<sequence>MTTEASFDTTALDRALDDLRADASTWVALPLKDKVALLEELPQKILDLAPQMVAVANKAKGIAATSAWAGEEWLVNVWAFIQGISSHALVLERVLAGKEPITADAVHTRPNGQVVVDVFPVTAYDRLLLNGYRAQAWIEPGFTAAQTRKDAAKMYRGAGYEQPGVALVLGAGNVGAITTLDILDQLFARGNVCVVKMNPVNDYLGPFYERIFSEFVSSGWLRFVYGGADVGGYLAHHPKVSSVHMTGSATTYDAIVWGDDADAATRKADNTPILDKPISAELGGISPLIVVPGEWSGADIRFQAEQIATSKLNNAGHNCIATQIVVISRDWPLADKLIAEVRRVMREVEPRRTYYPRSDEKTDKACEGMSGVAFLSRDKSRAVIPDVDPHSAASILRDEVFAGAMGIVRLPGATAREFLPTAVDFVNDDLPGSLGATLLIDPGTRKANAAAFDEALSRLRYGDIGVNVWSGLNFLLGYTPWGPFPGQTPQDIGSGTGVVHNAFLLQHVQKTVAEIPFRPSPRALAHGEWTISPKPVFFITNKTTETTVRRLLRFLVHGRPTALPGIVASALRG</sequence>
<evidence type="ECO:0000313" key="3">
    <source>
        <dbReference type="EMBL" id="AFM18062.1"/>
    </source>
</evidence>
<proteinExistence type="predicted"/>
<evidence type="ECO:0000256" key="1">
    <source>
        <dbReference type="ARBA" id="ARBA00023002"/>
    </source>
</evidence>
<dbReference type="InterPro" id="IPR016162">
    <property type="entry name" value="Ald_DH_N"/>
</dbReference>
<dbReference type="SUPFAM" id="SSF53720">
    <property type="entry name" value="ALDH-like"/>
    <property type="match status" value="1"/>
</dbReference>
<dbReference type="RefSeq" id="WP_014816538.1">
    <property type="nucleotide sequence ID" value="NC_018027.1"/>
</dbReference>
<dbReference type="EMBL" id="CP003053">
    <property type="protein sequence ID" value="AFM18062.1"/>
    <property type="molecule type" value="Genomic_DNA"/>
</dbReference>
<gene>
    <name evidence="3" type="ordered locus">Mycch_3319</name>
</gene>
<protein>
    <submittedName>
        <fullName evidence="3">NAD-dependent aldehyde dehydrogenase</fullName>
    </submittedName>
</protein>
<dbReference type="Proteomes" id="UP000006057">
    <property type="component" value="Chromosome"/>
</dbReference>
<keyword evidence="4" id="KW-1185">Reference proteome</keyword>
<dbReference type="InterPro" id="IPR016161">
    <property type="entry name" value="Ald_DH/histidinol_DH"/>
</dbReference>
<name>I4BLA5_MYCCN</name>
<organism evidence="3 4">
    <name type="scientific">Mycolicibacterium chubuense (strain NBB4)</name>
    <name type="common">Mycobacterium chubuense</name>
    <dbReference type="NCBI Taxonomy" id="710421"/>
    <lineage>
        <taxon>Bacteria</taxon>
        <taxon>Bacillati</taxon>
        <taxon>Actinomycetota</taxon>
        <taxon>Actinomycetes</taxon>
        <taxon>Mycobacteriales</taxon>
        <taxon>Mycobacteriaceae</taxon>
        <taxon>Mycolicibacterium</taxon>
    </lineage>
</organism>
<accession>I4BLA5</accession>
<evidence type="ECO:0000259" key="2">
    <source>
        <dbReference type="Pfam" id="PF00171"/>
    </source>
</evidence>
<dbReference type="KEGG" id="mcb:Mycch_3319"/>
<dbReference type="InterPro" id="IPR015590">
    <property type="entry name" value="Aldehyde_DH_dom"/>
</dbReference>
<dbReference type="AlphaFoldDB" id="I4BLA5"/>
<reference evidence="3 4" key="1">
    <citation type="submission" date="2012-06" db="EMBL/GenBank/DDBJ databases">
        <title>Complete sequence of chromosome of Mycobacterium chubuense NBB4.</title>
        <authorList>
            <consortium name="US DOE Joint Genome Institute"/>
            <person name="Lucas S."/>
            <person name="Han J."/>
            <person name="Lapidus A."/>
            <person name="Cheng J.-F."/>
            <person name="Goodwin L."/>
            <person name="Pitluck S."/>
            <person name="Peters L."/>
            <person name="Mikhailova N."/>
            <person name="Teshima H."/>
            <person name="Detter J.C."/>
            <person name="Han C."/>
            <person name="Tapia R."/>
            <person name="Land M."/>
            <person name="Hauser L."/>
            <person name="Kyrpides N."/>
            <person name="Ivanova N."/>
            <person name="Pagani I."/>
            <person name="Mattes T."/>
            <person name="Holmes A."/>
            <person name="Rutledge P."/>
            <person name="Paulsen I."/>
            <person name="Coleman N."/>
            <person name="Woyke T."/>
        </authorList>
    </citation>
    <scope>NUCLEOTIDE SEQUENCE [LARGE SCALE GENOMIC DNA]</scope>
    <source>
        <strain evidence="3 4">NBB4</strain>
    </source>
</reference>
<keyword evidence="1" id="KW-0560">Oxidoreductase</keyword>
<dbReference type="Gene3D" id="3.40.605.10">
    <property type="entry name" value="Aldehyde Dehydrogenase, Chain A, domain 1"/>
    <property type="match status" value="1"/>
</dbReference>
<dbReference type="GO" id="GO:0016620">
    <property type="term" value="F:oxidoreductase activity, acting on the aldehyde or oxo group of donors, NAD or NADP as acceptor"/>
    <property type="evidence" value="ECO:0007669"/>
    <property type="project" value="InterPro"/>
</dbReference>
<dbReference type="eggNOG" id="COG1012">
    <property type="taxonomic scope" value="Bacteria"/>
</dbReference>
<evidence type="ECO:0000313" key="4">
    <source>
        <dbReference type="Proteomes" id="UP000006057"/>
    </source>
</evidence>
<dbReference type="PATRIC" id="fig|710421.3.peg.3320"/>
<dbReference type="STRING" id="710421.Mycch_3319"/>
<dbReference type="InterPro" id="IPR016163">
    <property type="entry name" value="Ald_DH_C"/>
</dbReference>
<dbReference type="HOGENOM" id="CLU_487206_0_0_11"/>
<dbReference type="Gene3D" id="3.40.309.10">
    <property type="entry name" value="Aldehyde Dehydrogenase, Chain A, domain 2"/>
    <property type="match status" value="1"/>
</dbReference>
<feature type="domain" description="Aldehyde dehydrogenase" evidence="2">
    <location>
        <begin position="164"/>
        <end position="348"/>
    </location>
</feature>
<dbReference type="Pfam" id="PF00171">
    <property type="entry name" value="Aldedh"/>
    <property type="match status" value="1"/>
</dbReference>
<dbReference type="OrthoDB" id="136308at2"/>